<protein>
    <submittedName>
        <fullName evidence="1">Uncharacterized protein</fullName>
    </submittedName>
</protein>
<organism evidence="1 2">
    <name type="scientific">Eumeta variegata</name>
    <name type="common">Bagworm moth</name>
    <name type="synonym">Eumeta japonica</name>
    <dbReference type="NCBI Taxonomy" id="151549"/>
    <lineage>
        <taxon>Eukaryota</taxon>
        <taxon>Metazoa</taxon>
        <taxon>Ecdysozoa</taxon>
        <taxon>Arthropoda</taxon>
        <taxon>Hexapoda</taxon>
        <taxon>Insecta</taxon>
        <taxon>Pterygota</taxon>
        <taxon>Neoptera</taxon>
        <taxon>Endopterygota</taxon>
        <taxon>Lepidoptera</taxon>
        <taxon>Glossata</taxon>
        <taxon>Ditrysia</taxon>
        <taxon>Tineoidea</taxon>
        <taxon>Psychidae</taxon>
        <taxon>Oiketicinae</taxon>
        <taxon>Eumeta</taxon>
    </lineage>
</organism>
<dbReference type="EMBL" id="BGZK01000240">
    <property type="protein sequence ID" value="GBP30998.1"/>
    <property type="molecule type" value="Genomic_DNA"/>
</dbReference>
<proteinExistence type="predicted"/>
<dbReference type="Proteomes" id="UP000299102">
    <property type="component" value="Unassembled WGS sequence"/>
</dbReference>
<evidence type="ECO:0000313" key="2">
    <source>
        <dbReference type="Proteomes" id="UP000299102"/>
    </source>
</evidence>
<name>A0A4C1UX21_EUMVA</name>
<accession>A0A4C1UX21</accession>
<reference evidence="1 2" key="1">
    <citation type="journal article" date="2019" name="Commun. Biol.">
        <title>The bagworm genome reveals a unique fibroin gene that provides high tensile strength.</title>
        <authorList>
            <person name="Kono N."/>
            <person name="Nakamura H."/>
            <person name="Ohtoshi R."/>
            <person name="Tomita M."/>
            <person name="Numata K."/>
            <person name="Arakawa K."/>
        </authorList>
    </citation>
    <scope>NUCLEOTIDE SEQUENCE [LARGE SCALE GENOMIC DNA]</scope>
</reference>
<evidence type="ECO:0000313" key="1">
    <source>
        <dbReference type="EMBL" id="GBP30998.1"/>
    </source>
</evidence>
<dbReference type="AlphaFoldDB" id="A0A4C1UX21"/>
<sequence length="83" mass="9183">MTRIWYKVKYHTCNNFVSQASLCTLQYNDEGKSTANALHAHRQTRGAAEGRRAGSATPLSVCAETSVGINLPCRVTEEKQRAQ</sequence>
<comment type="caution">
    <text evidence="1">The sequence shown here is derived from an EMBL/GenBank/DDBJ whole genome shotgun (WGS) entry which is preliminary data.</text>
</comment>
<keyword evidence="2" id="KW-1185">Reference proteome</keyword>
<gene>
    <name evidence="1" type="ORF">EVAR_81897_1</name>
</gene>